<dbReference type="EMBL" id="JAUKTV010000010">
    <property type="protein sequence ID" value="KAK0726174.1"/>
    <property type="molecule type" value="Genomic_DNA"/>
</dbReference>
<feature type="compositionally biased region" description="Polar residues" evidence="1">
    <location>
        <begin position="149"/>
        <end position="169"/>
    </location>
</feature>
<dbReference type="Proteomes" id="UP001172159">
    <property type="component" value="Unassembled WGS sequence"/>
</dbReference>
<sequence>MPNHGVDWIGGTAWAICSPRRCQTPIVPDNGSEDTSKEGPRPSPSTAPCDQVSVSIRKGSSLVHLAWCNLATRKGFVSLRQHFPPYPLRHPSPHSRHHHEPNLVRIMVADALRSTLTQAEEVRRKMNERDEDSKAKAAKIDDLYAKAETAQSEAFQKQQAADVANQRQTSGREKADRPSRRLRACRAR</sequence>
<protein>
    <submittedName>
        <fullName evidence="2">Uncharacterized protein</fullName>
    </submittedName>
</protein>
<evidence type="ECO:0000256" key="1">
    <source>
        <dbReference type="SAM" id="MobiDB-lite"/>
    </source>
</evidence>
<proteinExistence type="predicted"/>
<evidence type="ECO:0000313" key="3">
    <source>
        <dbReference type="Proteomes" id="UP001172159"/>
    </source>
</evidence>
<name>A0AA40B1Z3_9PEZI</name>
<keyword evidence="3" id="KW-1185">Reference proteome</keyword>
<reference evidence="2" key="1">
    <citation type="submission" date="2023-06" db="EMBL/GenBank/DDBJ databases">
        <title>Genome-scale phylogeny and comparative genomics of the fungal order Sordariales.</title>
        <authorList>
            <consortium name="Lawrence Berkeley National Laboratory"/>
            <person name="Hensen N."/>
            <person name="Bonometti L."/>
            <person name="Westerberg I."/>
            <person name="Brannstrom I.O."/>
            <person name="Guillou S."/>
            <person name="Cros-Aarteil S."/>
            <person name="Calhoun S."/>
            <person name="Haridas S."/>
            <person name="Kuo A."/>
            <person name="Mondo S."/>
            <person name="Pangilinan J."/>
            <person name="Riley R."/>
            <person name="Labutti K."/>
            <person name="Andreopoulos B."/>
            <person name="Lipzen A."/>
            <person name="Chen C."/>
            <person name="Yanf M."/>
            <person name="Daum C."/>
            <person name="Ng V."/>
            <person name="Clum A."/>
            <person name="Steindorff A."/>
            <person name="Ohm R."/>
            <person name="Martin F."/>
            <person name="Silar P."/>
            <person name="Natvig D."/>
            <person name="Lalanne C."/>
            <person name="Gautier V."/>
            <person name="Ament-Velasquez S.L."/>
            <person name="Kruys A."/>
            <person name="Hutchinson M.I."/>
            <person name="Powell A.J."/>
            <person name="Barry K."/>
            <person name="Miller A.N."/>
            <person name="Grigoriev I.V."/>
            <person name="Debuchy R."/>
            <person name="Gladieux P."/>
            <person name="Thoren M.H."/>
            <person name="Johannesson H."/>
        </authorList>
    </citation>
    <scope>NUCLEOTIDE SEQUENCE</scope>
    <source>
        <strain evidence="2">CBS 540.89</strain>
    </source>
</reference>
<dbReference type="AlphaFoldDB" id="A0AA40B1Z3"/>
<comment type="caution">
    <text evidence="2">The sequence shown here is derived from an EMBL/GenBank/DDBJ whole genome shotgun (WGS) entry which is preliminary data.</text>
</comment>
<feature type="region of interest" description="Disordered" evidence="1">
    <location>
        <begin position="148"/>
        <end position="188"/>
    </location>
</feature>
<feature type="region of interest" description="Disordered" evidence="1">
    <location>
        <begin position="25"/>
        <end position="50"/>
    </location>
</feature>
<gene>
    <name evidence="2" type="ORF">B0T21DRAFT_413518</name>
</gene>
<accession>A0AA40B1Z3</accession>
<feature type="compositionally biased region" description="Basic and acidic residues" evidence="1">
    <location>
        <begin position="170"/>
        <end position="179"/>
    </location>
</feature>
<organism evidence="2 3">
    <name type="scientific">Apiosordaria backusii</name>
    <dbReference type="NCBI Taxonomy" id="314023"/>
    <lineage>
        <taxon>Eukaryota</taxon>
        <taxon>Fungi</taxon>
        <taxon>Dikarya</taxon>
        <taxon>Ascomycota</taxon>
        <taxon>Pezizomycotina</taxon>
        <taxon>Sordariomycetes</taxon>
        <taxon>Sordariomycetidae</taxon>
        <taxon>Sordariales</taxon>
        <taxon>Lasiosphaeriaceae</taxon>
        <taxon>Apiosordaria</taxon>
    </lineage>
</organism>
<evidence type="ECO:0000313" key="2">
    <source>
        <dbReference type="EMBL" id="KAK0726174.1"/>
    </source>
</evidence>